<evidence type="ECO:0000313" key="10">
    <source>
        <dbReference type="EMBL" id="OUD13362.1"/>
    </source>
</evidence>
<dbReference type="Pfam" id="PF00929">
    <property type="entry name" value="RNase_T"/>
    <property type="match status" value="1"/>
</dbReference>
<gene>
    <name evidence="8" type="primary">rnt</name>
    <name evidence="10" type="ORF">TPSD3_11270</name>
</gene>
<dbReference type="SUPFAM" id="SSF53098">
    <property type="entry name" value="Ribonuclease H-like"/>
    <property type="match status" value="1"/>
</dbReference>
<comment type="caution">
    <text evidence="10">The sequence shown here is derived from an EMBL/GenBank/DDBJ whole genome shotgun (WGS) entry which is preliminary data.</text>
</comment>
<proteinExistence type="inferred from homology"/>
<evidence type="ECO:0000256" key="1">
    <source>
        <dbReference type="ARBA" id="ARBA00011738"/>
    </source>
</evidence>
<protein>
    <recommendedName>
        <fullName evidence="8">Ribonuclease T</fullName>
        <ecNumber evidence="8">3.1.13.-</ecNumber>
    </recommendedName>
    <alternativeName>
        <fullName evidence="8">Exoribonuclease T</fullName>
        <shortName evidence="8">RNase T</shortName>
    </alternativeName>
</protein>
<feature type="site" description="Important for substrate binding and specificity" evidence="8">
    <location>
        <position position="27"/>
    </location>
</feature>
<dbReference type="InterPro" id="IPR012337">
    <property type="entry name" value="RNaseH-like_sf"/>
</dbReference>
<keyword evidence="6 8" id="KW-0269">Exonuclease</keyword>
<feature type="active site" description="Proton donor/acceptor" evidence="8">
    <location>
        <position position="179"/>
    </location>
</feature>
<feature type="domain" description="Exonuclease" evidence="9">
    <location>
        <begin position="16"/>
        <end position="201"/>
    </location>
</feature>
<keyword evidence="7 8" id="KW-0460">Magnesium</keyword>
<dbReference type="EC" id="3.1.13.-" evidence="8"/>
<evidence type="ECO:0000259" key="9">
    <source>
        <dbReference type="SMART" id="SM00479"/>
    </source>
</evidence>
<dbReference type="GO" id="GO:0005829">
    <property type="term" value="C:cytosol"/>
    <property type="evidence" value="ECO:0007669"/>
    <property type="project" value="TreeGrafter"/>
</dbReference>
<feature type="binding site" evidence="8">
    <location>
        <position position="21"/>
    </location>
    <ligand>
        <name>Mg(2+)</name>
        <dbReference type="ChEBI" id="CHEBI:18420"/>
        <label>2</label>
        <note>catalytic</note>
    </ligand>
</feature>
<comment type="similarity">
    <text evidence="8">Belongs to the RNase T family.</text>
</comment>
<feature type="site" description="Important for substrate binding and specificity" evidence="8">
    <location>
        <position position="122"/>
    </location>
</feature>
<keyword evidence="2 8" id="KW-0819">tRNA processing</keyword>
<evidence type="ECO:0000256" key="3">
    <source>
        <dbReference type="ARBA" id="ARBA00022722"/>
    </source>
</evidence>
<dbReference type="OrthoDB" id="9778264at2"/>
<dbReference type="Proteomes" id="UP000194798">
    <property type="component" value="Unassembled WGS sequence"/>
</dbReference>
<feature type="site" description="Important for substrate binding and specificity" evidence="8">
    <location>
        <position position="144"/>
    </location>
</feature>
<feature type="site" description="Important for substrate binding and specificity" evidence="8">
    <location>
        <position position="75"/>
    </location>
</feature>
<feature type="binding site" evidence="8">
    <location>
        <position position="179"/>
    </location>
    <ligand>
        <name>Mg(2+)</name>
        <dbReference type="ChEBI" id="CHEBI:18420"/>
        <label>2</label>
        <note>catalytic</note>
    </ligand>
</feature>
<dbReference type="FunFam" id="3.30.420.10:FF:000009">
    <property type="entry name" value="Ribonuclease T"/>
    <property type="match status" value="1"/>
</dbReference>
<comment type="cofactor">
    <cofactor evidence="8">
        <name>Mg(2+)</name>
        <dbReference type="ChEBI" id="CHEBI:18420"/>
    </cofactor>
    <text evidence="8">Binds two Mg(2+) per subunit. The active form of the enzyme binds two Mg(2+) ions in its active site. The first Mg(2+) forms only one salt bridge with the protein.</text>
</comment>
<comment type="function">
    <text evidence="8">Trims short 3' overhangs of a variety of RNA species, leaving a one or two nucleotide 3' overhang. Responsible for the end-turnover of tRNA: specifically removes the terminal AMP residue from uncharged tRNA (tRNA-C-C-A). Also appears to be involved in tRNA biosynthesis.</text>
</comment>
<dbReference type="EMBL" id="MSLT01000018">
    <property type="protein sequence ID" value="OUD13362.1"/>
    <property type="molecule type" value="Genomic_DNA"/>
</dbReference>
<evidence type="ECO:0000256" key="7">
    <source>
        <dbReference type="ARBA" id="ARBA00022842"/>
    </source>
</evidence>
<sequence>MDVVNLPVNQRFRGYLPVVVDVETGGFDAKRDALLEIAAIILELDGQGWWYPGEHVHCHVSPFAGANLNSASLAFTGIDPYHPFRFAVSESEALKAIFNPIREALKRYECNRAILVGHNPTFDLNFVNAASERTKIKRNPFHPFTTFDTATLSGLILGQTVLAKSAQCAGLEWDNAQAHSALYDAQRTAELFCTLVNTWRKQVLQLVF</sequence>
<dbReference type="GO" id="GO:0003676">
    <property type="term" value="F:nucleic acid binding"/>
    <property type="evidence" value="ECO:0007669"/>
    <property type="project" value="InterPro"/>
</dbReference>
<dbReference type="NCBIfam" id="TIGR01298">
    <property type="entry name" value="RNaseT"/>
    <property type="match status" value="1"/>
</dbReference>
<keyword evidence="4 8" id="KW-0479">Metal-binding</keyword>
<evidence type="ECO:0000313" key="11">
    <source>
        <dbReference type="Proteomes" id="UP000194798"/>
    </source>
</evidence>
<dbReference type="InterPro" id="IPR013520">
    <property type="entry name" value="Ribonucl_H"/>
</dbReference>
<feature type="binding site" evidence="8">
    <location>
        <position position="21"/>
    </location>
    <ligand>
        <name>Mg(2+)</name>
        <dbReference type="ChEBI" id="CHEBI:18420"/>
        <label>1</label>
        <note>catalytic</note>
    </ligand>
</feature>
<evidence type="ECO:0000256" key="4">
    <source>
        <dbReference type="ARBA" id="ARBA00022723"/>
    </source>
</evidence>
<reference evidence="10 11" key="1">
    <citation type="submission" date="2016-12" db="EMBL/GenBank/DDBJ databases">
        <title>Thioflexothrix psekupsii D3 genome sequencing and assembly.</title>
        <authorList>
            <person name="Fomenkov A."/>
            <person name="Vincze T."/>
            <person name="Grabovich M."/>
            <person name="Anton B.P."/>
            <person name="Dubinina G."/>
            <person name="Orlova M."/>
            <person name="Belousova E."/>
            <person name="Roberts R.J."/>
        </authorList>
    </citation>
    <scope>NUCLEOTIDE SEQUENCE [LARGE SCALE GENOMIC DNA]</scope>
    <source>
        <strain evidence="10">D3</strain>
    </source>
</reference>
<accession>A0A251X6X0</accession>
<dbReference type="GO" id="GO:0000287">
    <property type="term" value="F:magnesium ion binding"/>
    <property type="evidence" value="ECO:0007669"/>
    <property type="project" value="UniProtKB-UniRule"/>
</dbReference>
<organism evidence="10 11">
    <name type="scientific">Thioflexithrix psekupsensis</name>
    <dbReference type="NCBI Taxonomy" id="1570016"/>
    <lineage>
        <taxon>Bacteria</taxon>
        <taxon>Pseudomonadati</taxon>
        <taxon>Pseudomonadota</taxon>
        <taxon>Gammaproteobacteria</taxon>
        <taxon>Thiotrichales</taxon>
        <taxon>Thioflexithrix</taxon>
    </lineage>
</organism>
<keyword evidence="11" id="KW-1185">Reference proteome</keyword>
<evidence type="ECO:0000256" key="6">
    <source>
        <dbReference type="ARBA" id="ARBA00022839"/>
    </source>
</evidence>
<dbReference type="GO" id="GO:0045004">
    <property type="term" value="P:DNA replication proofreading"/>
    <property type="evidence" value="ECO:0007669"/>
    <property type="project" value="TreeGrafter"/>
</dbReference>
<dbReference type="Gene3D" id="3.30.420.10">
    <property type="entry name" value="Ribonuclease H-like superfamily/Ribonuclease H"/>
    <property type="match status" value="1"/>
</dbReference>
<dbReference type="GO" id="GO:0016896">
    <property type="term" value="F:RNA exonuclease activity, producing 5'-phosphomonoesters"/>
    <property type="evidence" value="ECO:0007669"/>
    <property type="project" value="UniProtKB-UniRule"/>
</dbReference>
<dbReference type="InterPro" id="IPR005987">
    <property type="entry name" value="RNase_T"/>
</dbReference>
<feature type="binding site" evidence="8">
    <location>
        <position position="184"/>
    </location>
    <ligand>
        <name>Mg(2+)</name>
        <dbReference type="ChEBI" id="CHEBI:18420"/>
        <label>2</label>
        <note>catalytic</note>
    </ligand>
</feature>
<dbReference type="GO" id="GO:0008033">
    <property type="term" value="P:tRNA processing"/>
    <property type="evidence" value="ECO:0007669"/>
    <property type="project" value="UniProtKB-KW"/>
</dbReference>
<comment type="subunit">
    <text evidence="1 8">Homodimer.</text>
</comment>
<dbReference type="PANTHER" id="PTHR30231">
    <property type="entry name" value="DNA POLYMERASE III SUBUNIT EPSILON"/>
    <property type="match status" value="1"/>
</dbReference>
<dbReference type="SMART" id="SM00479">
    <property type="entry name" value="EXOIII"/>
    <property type="match status" value="1"/>
</dbReference>
<dbReference type="GO" id="GO:0008408">
    <property type="term" value="F:3'-5' exonuclease activity"/>
    <property type="evidence" value="ECO:0007669"/>
    <property type="project" value="TreeGrafter"/>
</dbReference>
<keyword evidence="3 8" id="KW-0540">Nuclease</keyword>
<dbReference type="CDD" id="cd06134">
    <property type="entry name" value="RNaseT"/>
    <property type="match status" value="1"/>
</dbReference>
<keyword evidence="5 8" id="KW-0378">Hydrolase</keyword>
<name>A0A251X6X0_9GAMM</name>
<dbReference type="HAMAP" id="MF_00157">
    <property type="entry name" value="RNase_T"/>
    <property type="match status" value="1"/>
</dbReference>
<dbReference type="PANTHER" id="PTHR30231:SF2">
    <property type="entry name" value="RIBONUCLEASE T"/>
    <property type="match status" value="1"/>
</dbReference>
<dbReference type="InterPro" id="IPR036397">
    <property type="entry name" value="RNaseH_sf"/>
</dbReference>
<evidence type="ECO:0000256" key="8">
    <source>
        <dbReference type="HAMAP-Rule" id="MF_00157"/>
    </source>
</evidence>
<evidence type="ECO:0000256" key="2">
    <source>
        <dbReference type="ARBA" id="ARBA00022694"/>
    </source>
</evidence>
<dbReference type="AlphaFoldDB" id="A0A251X6X0"/>
<feature type="binding site" evidence="8">
    <location>
        <position position="23"/>
    </location>
    <ligand>
        <name>Mg(2+)</name>
        <dbReference type="ChEBI" id="CHEBI:18420"/>
        <label>2</label>
        <note>catalytic</note>
    </ligand>
</feature>
<evidence type="ECO:0000256" key="5">
    <source>
        <dbReference type="ARBA" id="ARBA00022801"/>
    </source>
</evidence>